<accession>A0ABW3B9H4</accession>
<organism evidence="1 2">
    <name type="scientific">Streptomonospora algeriensis</name>
    <dbReference type="NCBI Taxonomy" id="995084"/>
    <lineage>
        <taxon>Bacteria</taxon>
        <taxon>Bacillati</taxon>
        <taxon>Actinomycetota</taxon>
        <taxon>Actinomycetes</taxon>
        <taxon>Streptosporangiales</taxon>
        <taxon>Nocardiopsidaceae</taxon>
        <taxon>Streptomonospora</taxon>
    </lineage>
</organism>
<keyword evidence="2" id="KW-1185">Reference proteome</keyword>
<evidence type="ECO:0000313" key="2">
    <source>
        <dbReference type="Proteomes" id="UP001596956"/>
    </source>
</evidence>
<comment type="caution">
    <text evidence="1">The sequence shown here is derived from an EMBL/GenBank/DDBJ whole genome shotgun (WGS) entry which is preliminary data.</text>
</comment>
<reference evidence="2" key="1">
    <citation type="journal article" date="2019" name="Int. J. Syst. Evol. Microbiol.">
        <title>The Global Catalogue of Microorganisms (GCM) 10K type strain sequencing project: providing services to taxonomists for standard genome sequencing and annotation.</title>
        <authorList>
            <consortium name="The Broad Institute Genomics Platform"/>
            <consortium name="The Broad Institute Genome Sequencing Center for Infectious Disease"/>
            <person name="Wu L."/>
            <person name="Ma J."/>
        </authorList>
    </citation>
    <scope>NUCLEOTIDE SEQUENCE [LARGE SCALE GENOMIC DNA]</scope>
    <source>
        <strain evidence="2">CCUG 63369</strain>
    </source>
</reference>
<keyword evidence="1" id="KW-0808">Transferase</keyword>
<protein>
    <submittedName>
        <fullName evidence="1">Glycosyltransferase</fullName>
        <ecNumber evidence="1">2.4.-.-</ecNumber>
    </submittedName>
</protein>
<sequence length="515" mass="57760">MIATLAAVVMFAPPRLAFTVAFTTITAGIAGVGVLIEASRRRLTRLWAQSTVPRDYSPQKDTGIDRKVQVLKDRLWAGFSVTALGQLENLTRDAQVNATTRSHAHQAIAEWHRAADESEQDRNRTYLSALSAPRRARERSGDEVLRVIRERTAQVRHFDVVLVSNFSLPGGTTGSNIHEITAQSRAGLRTGLLHHPIFDWDVARPVNPKVLRLVDNDLVSFIRPGERIKCDLLIVRAPKLGEQLMDDMPRIEAERSIVILNQTPMREYTPQGGVHPAWDIRLCRDNFSSWLGEHQWYPIGPRVRSALTQHHSGEMDGIPLADEDWVNIIDSGAWSRRERRECDGRVVIGRHARDSEGKWPDTPELLQAVYPAGQGWQTHVLGGASIPKRMLGRLPDNWVVHPFDTVDVREFLHSLDVYVYFTAPGFMEAFGRAPLEAIAAGVPTILPAEFKPVFGDAAIYAEPFGVRDEIELLLQDRHLYQDQVEQGLRVVGQRFDYGAHLRRIAALGVKVPDLG</sequence>
<keyword evidence="1" id="KW-0328">Glycosyltransferase</keyword>
<dbReference type="SUPFAM" id="SSF53756">
    <property type="entry name" value="UDP-Glycosyltransferase/glycogen phosphorylase"/>
    <property type="match status" value="1"/>
</dbReference>
<dbReference type="GO" id="GO:0016757">
    <property type="term" value="F:glycosyltransferase activity"/>
    <property type="evidence" value="ECO:0007669"/>
    <property type="project" value="UniProtKB-KW"/>
</dbReference>
<evidence type="ECO:0000313" key="1">
    <source>
        <dbReference type="EMBL" id="MFD0799997.1"/>
    </source>
</evidence>
<dbReference type="Gene3D" id="3.40.50.2000">
    <property type="entry name" value="Glycogen Phosphorylase B"/>
    <property type="match status" value="1"/>
</dbReference>
<gene>
    <name evidence="1" type="ORF">ACFQZU_01515</name>
</gene>
<dbReference type="EC" id="2.4.-.-" evidence="1"/>
<name>A0ABW3B9H4_9ACTN</name>
<dbReference type="EMBL" id="JBHTHR010000015">
    <property type="protein sequence ID" value="MFD0799997.1"/>
    <property type="molecule type" value="Genomic_DNA"/>
</dbReference>
<proteinExistence type="predicted"/>
<dbReference type="Proteomes" id="UP001596956">
    <property type="component" value="Unassembled WGS sequence"/>
</dbReference>